<dbReference type="GO" id="GO:0046872">
    <property type="term" value="F:metal ion binding"/>
    <property type="evidence" value="ECO:0007669"/>
    <property type="project" value="UniProtKB-KW"/>
</dbReference>
<dbReference type="InterPro" id="IPR011005">
    <property type="entry name" value="Dihydropteroate_synth-like_sf"/>
</dbReference>
<evidence type="ECO:0000256" key="2">
    <source>
        <dbReference type="ARBA" id="ARBA00001946"/>
    </source>
</evidence>
<dbReference type="PANTHER" id="PTHR20941:SF1">
    <property type="entry name" value="FOLIC ACID SYNTHESIS PROTEIN FOL1"/>
    <property type="match status" value="1"/>
</dbReference>
<keyword evidence="7 12" id="KW-0808">Transferase</keyword>
<dbReference type="PROSITE" id="PS50972">
    <property type="entry name" value="PTERIN_BINDING"/>
    <property type="match status" value="1"/>
</dbReference>
<sequence>MGIYNLLWGEHSLVLGKQTRIMGILNITPDSFSDGGNFFAFDKAVAQGQKLYQDGADILDVGGESTRPFSDQVPVEEEIRRVVPVIEKLASRVSIPISIDTTKAEVARRALEAGASIINDVSALRLDDNLAKLAAEYDVPVILMHMLGTPKTMQVAPAYDDLILEIKTFLEKAIERAVEKGIAKSKIIIDPGVGFGKTVEHNLSLIGHLSQFKALDVPIMIGPSRKAFLRNILKDKNRKDIQPDLPVVETGTQAAVAASALNGAHIIRVHNVADTRATLKIIDAIKNSP</sequence>
<dbReference type="Pfam" id="PF00809">
    <property type="entry name" value="Pterin_bind"/>
    <property type="match status" value="1"/>
</dbReference>
<comment type="cofactor">
    <cofactor evidence="2 12">
        <name>Mg(2+)</name>
        <dbReference type="ChEBI" id="CHEBI:18420"/>
    </cofactor>
</comment>
<dbReference type="AlphaFoldDB" id="A0A8J6TNE9"/>
<reference evidence="14 15" key="1">
    <citation type="submission" date="2020-08" db="EMBL/GenBank/DDBJ databases">
        <title>Bridging the membrane lipid divide: bacteria of the FCB group superphylum have the potential to synthesize archaeal ether lipids.</title>
        <authorList>
            <person name="Villanueva L."/>
            <person name="Von Meijenfeldt F.A.B."/>
            <person name="Westbye A.B."/>
            <person name="Yadav S."/>
            <person name="Hopmans E.C."/>
            <person name="Dutilh B.E."/>
            <person name="Sinninghe Damste J.S."/>
        </authorList>
    </citation>
    <scope>NUCLEOTIDE SEQUENCE [LARGE SCALE GENOMIC DNA]</scope>
    <source>
        <strain evidence="14">NIOZ-UU17</strain>
    </source>
</reference>
<protein>
    <recommendedName>
        <fullName evidence="6 12">Dihydropteroate synthase</fullName>
        <shortName evidence="12">DHPS</shortName>
        <ecNumber evidence="5 12">2.5.1.15</ecNumber>
    </recommendedName>
    <alternativeName>
        <fullName evidence="11 12">Dihydropteroate pyrophosphorylase</fullName>
    </alternativeName>
</protein>
<dbReference type="UniPathway" id="UPA00077">
    <property type="reaction ID" value="UER00156"/>
</dbReference>
<organism evidence="14 15">
    <name type="scientific">Candidatus Desulfatibia vada</name>
    <dbReference type="NCBI Taxonomy" id="2841696"/>
    <lineage>
        <taxon>Bacteria</taxon>
        <taxon>Pseudomonadati</taxon>
        <taxon>Thermodesulfobacteriota</taxon>
        <taxon>Desulfobacteria</taxon>
        <taxon>Desulfobacterales</taxon>
        <taxon>Desulfobacterales incertae sedis</taxon>
        <taxon>Candidatus Desulfatibia</taxon>
    </lineage>
</organism>
<dbReference type="EMBL" id="JACNIG010000304">
    <property type="protein sequence ID" value="MBC8433491.1"/>
    <property type="molecule type" value="Genomic_DNA"/>
</dbReference>
<evidence type="ECO:0000256" key="3">
    <source>
        <dbReference type="ARBA" id="ARBA00004763"/>
    </source>
</evidence>
<keyword evidence="8 12" id="KW-0479">Metal-binding</keyword>
<gene>
    <name evidence="14" type="primary">folP</name>
    <name evidence="14" type="ORF">H8D96_16405</name>
</gene>
<evidence type="ECO:0000256" key="5">
    <source>
        <dbReference type="ARBA" id="ARBA00012458"/>
    </source>
</evidence>
<proteinExistence type="inferred from homology"/>
<comment type="similarity">
    <text evidence="4 12">Belongs to the DHPS family.</text>
</comment>
<dbReference type="PANTHER" id="PTHR20941">
    <property type="entry name" value="FOLATE SYNTHESIS PROTEINS"/>
    <property type="match status" value="1"/>
</dbReference>
<evidence type="ECO:0000256" key="12">
    <source>
        <dbReference type="RuleBase" id="RU361205"/>
    </source>
</evidence>
<dbReference type="CDD" id="cd00739">
    <property type="entry name" value="DHPS"/>
    <property type="match status" value="1"/>
</dbReference>
<evidence type="ECO:0000313" key="15">
    <source>
        <dbReference type="Proteomes" id="UP000605201"/>
    </source>
</evidence>
<evidence type="ECO:0000259" key="13">
    <source>
        <dbReference type="PROSITE" id="PS50972"/>
    </source>
</evidence>
<dbReference type="GO" id="GO:0046656">
    <property type="term" value="P:folic acid biosynthetic process"/>
    <property type="evidence" value="ECO:0007669"/>
    <property type="project" value="UniProtKB-KW"/>
</dbReference>
<dbReference type="NCBIfam" id="TIGR01496">
    <property type="entry name" value="DHPS"/>
    <property type="match status" value="1"/>
</dbReference>
<keyword evidence="10 12" id="KW-0289">Folate biosynthesis</keyword>
<dbReference type="PROSITE" id="PS00793">
    <property type="entry name" value="DHPS_2"/>
    <property type="match status" value="1"/>
</dbReference>
<evidence type="ECO:0000256" key="6">
    <source>
        <dbReference type="ARBA" id="ARBA00016919"/>
    </source>
</evidence>
<dbReference type="PROSITE" id="PS00792">
    <property type="entry name" value="DHPS_1"/>
    <property type="match status" value="1"/>
</dbReference>
<dbReference type="GO" id="GO:0046654">
    <property type="term" value="P:tetrahydrofolate biosynthetic process"/>
    <property type="evidence" value="ECO:0007669"/>
    <property type="project" value="UniProtKB-UniPathway"/>
</dbReference>
<evidence type="ECO:0000256" key="4">
    <source>
        <dbReference type="ARBA" id="ARBA00009503"/>
    </source>
</evidence>
<evidence type="ECO:0000256" key="1">
    <source>
        <dbReference type="ARBA" id="ARBA00000012"/>
    </source>
</evidence>
<evidence type="ECO:0000256" key="11">
    <source>
        <dbReference type="ARBA" id="ARBA00030193"/>
    </source>
</evidence>
<dbReference type="InterPro" id="IPR006390">
    <property type="entry name" value="DHP_synth_dom"/>
</dbReference>
<dbReference type="Proteomes" id="UP000605201">
    <property type="component" value="Unassembled WGS sequence"/>
</dbReference>
<name>A0A8J6TNE9_9BACT</name>
<evidence type="ECO:0000313" key="14">
    <source>
        <dbReference type="EMBL" id="MBC8433491.1"/>
    </source>
</evidence>
<comment type="catalytic activity">
    <reaction evidence="1">
        <text>(7,8-dihydropterin-6-yl)methyl diphosphate + 4-aminobenzoate = 7,8-dihydropteroate + diphosphate</text>
        <dbReference type="Rhea" id="RHEA:19949"/>
        <dbReference type="ChEBI" id="CHEBI:17836"/>
        <dbReference type="ChEBI" id="CHEBI:17839"/>
        <dbReference type="ChEBI" id="CHEBI:33019"/>
        <dbReference type="ChEBI" id="CHEBI:72950"/>
        <dbReference type="EC" id="2.5.1.15"/>
    </reaction>
</comment>
<comment type="caution">
    <text evidence="14">The sequence shown here is derived from an EMBL/GenBank/DDBJ whole genome shotgun (WGS) entry which is preliminary data.</text>
</comment>
<accession>A0A8J6TNE9</accession>
<dbReference type="FunFam" id="3.20.20.20:FF:000006">
    <property type="entry name" value="Dihydropteroate synthase"/>
    <property type="match status" value="1"/>
</dbReference>
<dbReference type="GO" id="GO:0005829">
    <property type="term" value="C:cytosol"/>
    <property type="evidence" value="ECO:0007669"/>
    <property type="project" value="TreeGrafter"/>
</dbReference>
<evidence type="ECO:0000256" key="9">
    <source>
        <dbReference type="ARBA" id="ARBA00022842"/>
    </source>
</evidence>
<comment type="pathway">
    <text evidence="3 12">Cofactor biosynthesis; tetrahydrofolate biosynthesis; 7,8-dihydrofolate from 2-amino-4-hydroxy-6-hydroxymethyl-7,8-dihydropteridine diphosphate and 4-aminobenzoate: step 1/2.</text>
</comment>
<dbReference type="Gene3D" id="3.20.20.20">
    <property type="entry name" value="Dihydropteroate synthase-like"/>
    <property type="match status" value="1"/>
</dbReference>
<keyword evidence="9 12" id="KW-0460">Magnesium</keyword>
<dbReference type="SUPFAM" id="SSF51717">
    <property type="entry name" value="Dihydropteroate synthetase-like"/>
    <property type="match status" value="1"/>
</dbReference>
<dbReference type="GO" id="GO:0004156">
    <property type="term" value="F:dihydropteroate synthase activity"/>
    <property type="evidence" value="ECO:0007669"/>
    <property type="project" value="UniProtKB-EC"/>
</dbReference>
<dbReference type="EC" id="2.5.1.15" evidence="5 12"/>
<evidence type="ECO:0000256" key="8">
    <source>
        <dbReference type="ARBA" id="ARBA00022723"/>
    </source>
</evidence>
<evidence type="ECO:0000256" key="7">
    <source>
        <dbReference type="ARBA" id="ARBA00022679"/>
    </source>
</evidence>
<feature type="domain" description="Pterin-binding" evidence="13">
    <location>
        <begin position="19"/>
        <end position="280"/>
    </location>
</feature>
<dbReference type="InterPro" id="IPR000489">
    <property type="entry name" value="Pterin-binding_dom"/>
</dbReference>
<comment type="function">
    <text evidence="12">Catalyzes the condensation of para-aminobenzoate (pABA) with 6-hydroxymethyl-7,8-dihydropterin diphosphate (DHPt-PP) to form 7,8-dihydropteroate (H2Pte), the immediate precursor of folate derivatives.</text>
</comment>
<evidence type="ECO:0000256" key="10">
    <source>
        <dbReference type="ARBA" id="ARBA00022909"/>
    </source>
</evidence>
<dbReference type="InterPro" id="IPR045031">
    <property type="entry name" value="DHP_synth-like"/>
</dbReference>